<comment type="caution">
    <text evidence="2">The sequence shown here is derived from an EMBL/GenBank/DDBJ whole genome shotgun (WGS) entry which is preliminary data.</text>
</comment>
<feature type="region of interest" description="Disordered" evidence="1">
    <location>
        <begin position="1"/>
        <end position="77"/>
    </location>
</feature>
<feature type="compositionally biased region" description="Polar residues" evidence="1">
    <location>
        <begin position="30"/>
        <end position="44"/>
    </location>
</feature>
<feature type="compositionally biased region" description="Low complexity" evidence="1">
    <location>
        <begin position="12"/>
        <end position="25"/>
    </location>
</feature>
<accession>A0A8S1HFJ0</accession>
<protein>
    <submittedName>
        <fullName evidence="2">Uncharacterized protein</fullName>
    </submittedName>
</protein>
<evidence type="ECO:0000313" key="2">
    <source>
        <dbReference type="EMBL" id="CAD6194514.1"/>
    </source>
</evidence>
<evidence type="ECO:0000256" key="1">
    <source>
        <dbReference type="SAM" id="MobiDB-lite"/>
    </source>
</evidence>
<sequence length="77" mass="8202">MGQKFSAPPSPKSQSNNNDSKSSNPEANYENVSDGKSSSQQLPPSSEKGPAEAVAKDDNSYENIDGPIEAPKEEHKP</sequence>
<dbReference type="AlphaFoldDB" id="A0A8S1HFJ0"/>
<keyword evidence="3" id="KW-1185">Reference proteome</keyword>
<name>A0A8S1HFJ0_9PELO</name>
<organism evidence="2 3">
    <name type="scientific">Caenorhabditis auriculariae</name>
    <dbReference type="NCBI Taxonomy" id="2777116"/>
    <lineage>
        <taxon>Eukaryota</taxon>
        <taxon>Metazoa</taxon>
        <taxon>Ecdysozoa</taxon>
        <taxon>Nematoda</taxon>
        <taxon>Chromadorea</taxon>
        <taxon>Rhabditida</taxon>
        <taxon>Rhabditina</taxon>
        <taxon>Rhabditomorpha</taxon>
        <taxon>Rhabditoidea</taxon>
        <taxon>Rhabditidae</taxon>
        <taxon>Peloderinae</taxon>
        <taxon>Caenorhabditis</taxon>
    </lineage>
</organism>
<evidence type="ECO:0000313" key="3">
    <source>
        <dbReference type="Proteomes" id="UP000835052"/>
    </source>
</evidence>
<dbReference type="EMBL" id="CAJGYM010000045">
    <property type="protein sequence ID" value="CAD6194514.1"/>
    <property type="molecule type" value="Genomic_DNA"/>
</dbReference>
<reference evidence="2" key="1">
    <citation type="submission" date="2020-10" db="EMBL/GenBank/DDBJ databases">
        <authorList>
            <person name="Kikuchi T."/>
        </authorList>
    </citation>
    <scope>NUCLEOTIDE SEQUENCE</scope>
    <source>
        <strain evidence="2">NKZ352</strain>
    </source>
</reference>
<gene>
    <name evidence="2" type="ORF">CAUJ_LOCUS10433</name>
</gene>
<dbReference type="Proteomes" id="UP000835052">
    <property type="component" value="Unassembled WGS sequence"/>
</dbReference>
<proteinExistence type="predicted"/>